<dbReference type="Proteomes" id="UP000195607">
    <property type="component" value="Chromosome I"/>
</dbReference>
<dbReference type="InterPro" id="IPR001091">
    <property type="entry name" value="RM_Methyltransferase"/>
</dbReference>
<dbReference type="GO" id="GO:0009307">
    <property type="term" value="P:DNA restriction-modification system"/>
    <property type="evidence" value="ECO:0007669"/>
    <property type="project" value="UniProtKB-KW"/>
</dbReference>
<comment type="similarity">
    <text evidence="3">Belongs to the N(4)/N(6)-methyltransferase family.</text>
</comment>
<organism evidence="5 6">
    <name type="scientific">Cuniculiplasma divulgatum</name>
    <dbReference type="NCBI Taxonomy" id="1673428"/>
    <lineage>
        <taxon>Archaea</taxon>
        <taxon>Methanobacteriati</taxon>
        <taxon>Thermoplasmatota</taxon>
        <taxon>Thermoplasmata</taxon>
        <taxon>Thermoplasmatales</taxon>
        <taxon>Cuniculiplasmataceae</taxon>
        <taxon>Cuniculiplasma</taxon>
    </lineage>
</organism>
<evidence type="ECO:0000256" key="2">
    <source>
        <dbReference type="ARBA" id="ARBA00022679"/>
    </source>
</evidence>
<evidence type="ECO:0000313" key="6">
    <source>
        <dbReference type="Proteomes" id="UP000195607"/>
    </source>
</evidence>
<dbReference type="EMBL" id="LT671858">
    <property type="protein sequence ID" value="SIM57926.1"/>
    <property type="molecule type" value="Genomic_DNA"/>
</dbReference>
<dbReference type="AlphaFoldDB" id="A0A1N5UBF4"/>
<comment type="catalytic activity">
    <reaction evidence="3">
        <text>a 2'-deoxycytidine in DNA + S-adenosyl-L-methionine = an N(4)-methyl-2'-deoxycytidine in DNA + S-adenosyl-L-homocysteine + H(+)</text>
        <dbReference type="Rhea" id="RHEA:16857"/>
        <dbReference type="Rhea" id="RHEA-COMP:11369"/>
        <dbReference type="Rhea" id="RHEA-COMP:13674"/>
        <dbReference type="ChEBI" id="CHEBI:15378"/>
        <dbReference type="ChEBI" id="CHEBI:57856"/>
        <dbReference type="ChEBI" id="CHEBI:59789"/>
        <dbReference type="ChEBI" id="CHEBI:85452"/>
        <dbReference type="ChEBI" id="CHEBI:137933"/>
        <dbReference type="EC" id="2.1.1.113"/>
    </reaction>
</comment>
<name>A0A1N5UBF4_9ARCH</name>
<gene>
    <name evidence="5" type="ORF">CSP5_0879</name>
</gene>
<reference evidence="5 6" key="1">
    <citation type="submission" date="2016-04" db="EMBL/GenBank/DDBJ databases">
        <authorList>
            <person name="Evans L.H."/>
            <person name="Alamgir A."/>
            <person name="Owens N."/>
            <person name="Weber N.D."/>
            <person name="Virtaneva K."/>
            <person name="Barbian K."/>
            <person name="Babar A."/>
            <person name="Rosenke K."/>
        </authorList>
    </citation>
    <scope>NUCLEOTIDE SEQUENCE [LARGE SCALE GENOMIC DNA]</scope>
    <source>
        <strain evidence="6">S5(T) (JCM 30642 \VKM B-2941)</strain>
    </source>
</reference>
<dbReference type="GO" id="GO:0032259">
    <property type="term" value="P:methylation"/>
    <property type="evidence" value="ECO:0007669"/>
    <property type="project" value="UniProtKB-KW"/>
</dbReference>
<dbReference type="GO" id="GO:0003677">
    <property type="term" value="F:DNA binding"/>
    <property type="evidence" value="ECO:0007669"/>
    <property type="project" value="InterPro"/>
</dbReference>
<dbReference type="InterPro" id="IPR029063">
    <property type="entry name" value="SAM-dependent_MTases_sf"/>
</dbReference>
<dbReference type="PRINTS" id="PR00508">
    <property type="entry name" value="S21N4MTFRASE"/>
</dbReference>
<dbReference type="Gene3D" id="3.40.50.150">
    <property type="entry name" value="Vaccinia Virus protein VP39"/>
    <property type="match status" value="2"/>
</dbReference>
<dbReference type="REBASE" id="176596">
    <property type="entry name" value="M.Cdi30642ORF879P"/>
</dbReference>
<keyword evidence="3" id="KW-0680">Restriction system</keyword>
<dbReference type="EC" id="2.1.1.113" evidence="3"/>
<dbReference type="SUPFAM" id="SSF53335">
    <property type="entry name" value="S-adenosyl-L-methionine-dependent methyltransferases"/>
    <property type="match status" value="2"/>
</dbReference>
<dbReference type="GO" id="GO:0008170">
    <property type="term" value="F:N-methyltransferase activity"/>
    <property type="evidence" value="ECO:0007669"/>
    <property type="project" value="InterPro"/>
</dbReference>
<keyword evidence="3" id="KW-0949">S-adenosyl-L-methionine</keyword>
<dbReference type="InterPro" id="IPR002941">
    <property type="entry name" value="DNA_methylase_N4/N6"/>
</dbReference>
<feature type="domain" description="DNA methylase N-4/N-6" evidence="4">
    <location>
        <begin position="217"/>
        <end position="343"/>
    </location>
</feature>
<evidence type="ECO:0000313" key="5">
    <source>
        <dbReference type="EMBL" id="SIM57926.1"/>
    </source>
</evidence>
<keyword evidence="1 3" id="KW-0489">Methyltransferase</keyword>
<feature type="domain" description="DNA methylase N-4/N-6" evidence="4">
    <location>
        <begin position="71"/>
        <end position="177"/>
    </location>
</feature>
<sequence length="343" mass="39877">MLSRNMTKIDEIRREMDKILTILEESDNEMFRLMYNQEESFDPQFIKEIVISDIKQIRDSKTRERALYYINRFLKNLGEPQNSKINDINLSRWKLYGDIITDSLWIFKKRDSSGPHNASYWGNFVPQIPYQLLRRYTKKGDVVVDGFLGSGTTLIECAKLGRNGIGIEISSDVANMAMLNVSKAVNSEHNFQDIVIGDSQTFDITSILESHNVNSAQLIILHPPYWDIIKFGTSENDLSNAPDESKFLNMLTKVINNLSRVLEKRRYMALVIGDKYSKGNWIPLGFHAMERVIDSGFILKSIVVKNFEVTKGKREQKDLWRYRALKGGFYVFKHEYIFIFQKK</sequence>
<evidence type="ECO:0000256" key="3">
    <source>
        <dbReference type="RuleBase" id="RU362026"/>
    </source>
</evidence>
<keyword evidence="2" id="KW-0808">Transferase</keyword>
<dbReference type="Pfam" id="PF01555">
    <property type="entry name" value="N6_N4_Mtase"/>
    <property type="match status" value="2"/>
</dbReference>
<evidence type="ECO:0000259" key="4">
    <source>
        <dbReference type="Pfam" id="PF01555"/>
    </source>
</evidence>
<proteinExistence type="inferred from homology"/>
<accession>A0A1N5UBF4</accession>
<protein>
    <recommendedName>
        <fullName evidence="3">Type II methyltransferase</fullName>
        <ecNumber evidence="3">2.1.1.113</ecNumber>
    </recommendedName>
    <alternativeName>
        <fullName evidence="3">N-4 cytosine-specific methyltransferase</fullName>
    </alternativeName>
</protein>
<evidence type="ECO:0000256" key="1">
    <source>
        <dbReference type="ARBA" id="ARBA00022603"/>
    </source>
</evidence>
<dbReference type="GO" id="GO:0015667">
    <property type="term" value="F:site-specific DNA-methyltransferase (cytosine-N4-specific) activity"/>
    <property type="evidence" value="ECO:0007669"/>
    <property type="project" value="UniProtKB-EC"/>
</dbReference>